<dbReference type="EMBL" id="DVGZ01000034">
    <property type="protein sequence ID" value="HIR46702.1"/>
    <property type="molecule type" value="Genomic_DNA"/>
</dbReference>
<evidence type="ECO:0000256" key="1">
    <source>
        <dbReference type="SAM" id="MobiDB-lite"/>
    </source>
</evidence>
<reference evidence="2" key="2">
    <citation type="journal article" date="2021" name="PeerJ">
        <title>Extensive microbial diversity within the chicken gut microbiome revealed by metagenomics and culture.</title>
        <authorList>
            <person name="Gilroy R."/>
            <person name="Ravi A."/>
            <person name="Getino M."/>
            <person name="Pursley I."/>
            <person name="Horton D.L."/>
            <person name="Alikhan N.F."/>
            <person name="Baker D."/>
            <person name="Gharbi K."/>
            <person name="Hall N."/>
            <person name="Watson M."/>
            <person name="Adriaenssens E.M."/>
            <person name="Foster-Nyarko E."/>
            <person name="Jarju S."/>
            <person name="Secka A."/>
            <person name="Antonio M."/>
            <person name="Oren A."/>
            <person name="Chaudhuri R.R."/>
            <person name="La Ragione R."/>
            <person name="Hildebrand F."/>
            <person name="Pallen M.J."/>
        </authorList>
    </citation>
    <scope>NUCLEOTIDE SEQUENCE</scope>
    <source>
        <strain evidence="2">ChiSxjej1B13-7958</strain>
    </source>
</reference>
<proteinExistence type="predicted"/>
<reference evidence="2" key="1">
    <citation type="submission" date="2020-10" db="EMBL/GenBank/DDBJ databases">
        <authorList>
            <person name="Gilroy R."/>
        </authorList>
    </citation>
    <scope>NUCLEOTIDE SEQUENCE</scope>
    <source>
        <strain evidence="2">ChiSxjej1B13-7958</strain>
    </source>
</reference>
<comment type="caution">
    <text evidence="2">The sequence shown here is derived from an EMBL/GenBank/DDBJ whole genome shotgun (WGS) entry which is preliminary data.</text>
</comment>
<feature type="region of interest" description="Disordered" evidence="1">
    <location>
        <begin position="96"/>
        <end position="125"/>
    </location>
</feature>
<sequence>MPLDNENVQVLQQKREQRRQEIQNQTYLGRQQQQWQQERDVLTQRAEEVNSRLEQGIPVQWKQVNGVMTLERRKASYSERKALQNEKSLLEAKQETREQLRQRRSSLSDTAARLGLAPEGADQEAMEKKLLSKERKHLQASLADIKAREKYMLFQAGTKQAKLWAQAQCQQERVDAAAHYALMMPVGSVERRRAMAVKENEQIKLNKLNKKLKMEKMPQGPERENAEKTFARHEKFDAMKKLVGAFKKANPLSREEAVYRDERDDKTYVNKGRAFFGGTKPMYIFEDSQGQEFLYKEAINCVGFEKTQGALVTEAASKLQQKLCGDDHSIPASAVRVNGKIVGSLQKKVDSWREGDPGLPPPDLFKWQQDPDETLNADTPQMEEIRTGLLREHVLDWLLCNFDTKGENFLFDRRGNLVSFDKEASFSHLSDKDAQDMSYDYVPHSNDTIYNVIFRRYAQGLQKLDLTKTEQFVEQVESMSEQEYMEQFLPMLEEKYGRDTRKYHENYQKILDRKTQLREKYRAFYQKLLDERRENLRKLGKADDTQDARNSDFLR</sequence>
<name>A0A9D1AM85_9FIRM</name>
<organism evidence="2 3">
    <name type="scientific">Candidatus Caccousia avicola</name>
    <dbReference type="NCBI Taxonomy" id="2840721"/>
    <lineage>
        <taxon>Bacteria</taxon>
        <taxon>Bacillati</taxon>
        <taxon>Bacillota</taxon>
        <taxon>Clostridia</taxon>
        <taxon>Eubacteriales</taxon>
        <taxon>Oscillospiraceae</taxon>
        <taxon>Oscillospiraceae incertae sedis</taxon>
        <taxon>Candidatus Caccousia</taxon>
    </lineage>
</organism>
<gene>
    <name evidence="2" type="ORF">IAB89_03425</name>
</gene>
<evidence type="ECO:0000313" key="3">
    <source>
        <dbReference type="Proteomes" id="UP000824242"/>
    </source>
</evidence>
<dbReference type="AlphaFoldDB" id="A0A9D1AM85"/>
<dbReference type="Proteomes" id="UP000824242">
    <property type="component" value="Unassembled WGS sequence"/>
</dbReference>
<evidence type="ECO:0000313" key="2">
    <source>
        <dbReference type="EMBL" id="HIR46702.1"/>
    </source>
</evidence>
<accession>A0A9D1AM85</accession>
<protein>
    <submittedName>
        <fullName evidence="2">Uncharacterized protein</fullName>
    </submittedName>
</protein>